<reference evidence="1" key="1">
    <citation type="submission" date="2022-09" db="EMBL/GenBank/DDBJ databases">
        <title>A Global Phylogenomic Analysis of the Shiitake Genus Lentinula.</title>
        <authorList>
            <consortium name="DOE Joint Genome Institute"/>
            <person name="Sierra-Patev S."/>
            <person name="Min B."/>
            <person name="Naranjo-Ortiz M."/>
            <person name="Looney B."/>
            <person name="Konkel Z."/>
            <person name="Slot J.C."/>
            <person name="Sakamoto Y."/>
            <person name="Steenwyk J.L."/>
            <person name="Rokas A."/>
            <person name="Carro J."/>
            <person name="Camarero S."/>
            <person name="Ferreira P."/>
            <person name="Molpeceres G."/>
            <person name="Ruiz-Duenas F.J."/>
            <person name="Serrano A."/>
            <person name="Henrissat B."/>
            <person name="Drula E."/>
            <person name="Hughes K.W."/>
            <person name="Mata J.L."/>
            <person name="Ishikawa N.K."/>
            <person name="Vargas-Isla R."/>
            <person name="Ushijima S."/>
            <person name="Smith C.A."/>
            <person name="Ahrendt S."/>
            <person name="Andreopoulos W."/>
            <person name="He G."/>
            <person name="Labutti K."/>
            <person name="Lipzen A."/>
            <person name="Ng V."/>
            <person name="Riley R."/>
            <person name="Sandor L."/>
            <person name="Barry K."/>
            <person name="Martinez A.T."/>
            <person name="Xiao Y."/>
            <person name="Gibbons J.G."/>
            <person name="Terashima K."/>
            <person name="Grigoriev I.V."/>
            <person name="Hibbett D.S."/>
        </authorList>
    </citation>
    <scope>NUCLEOTIDE SEQUENCE</scope>
    <source>
        <strain evidence="1">TMI1499</strain>
    </source>
</reference>
<gene>
    <name evidence="1" type="ORF">F5876DRAFT_83297</name>
</gene>
<evidence type="ECO:0000313" key="2">
    <source>
        <dbReference type="Proteomes" id="UP001163835"/>
    </source>
</evidence>
<name>A0ACC1TIW4_9AGAR</name>
<dbReference type="EMBL" id="MU796065">
    <property type="protein sequence ID" value="KAJ3804366.1"/>
    <property type="molecule type" value="Genomic_DNA"/>
</dbReference>
<keyword evidence="2" id="KW-1185">Reference proteome</keyword>
<accession>A0ACC1TIW4</accession>
<evidence type="ECO:0000313" key="1">
    <source>
        <dbReference type="EMBL" id="KAJ3804366.1"/>
    </source>
</evidence>
<protein>
    <submittedName>
        <fullName evidence="1">Uncharacterized protein</fullName>
    </submittedName>
</protein>
<comment type="caution">
    <text evidence="1">The sequence shown here is derived from an EMBL/GenBank/DDBJ whole genome shotgun (WGS) entry which is preliminary data.</text>
</comment>
<proteinExistence type="predicted"/>
<dbReference type="Proteomes" id="UP001163835">
    <property type="component" value="Unassembled WGS sequence"/>
</dbReference>
<sequence>MASSSSQTRSSASTTLLPTSLLEAQVLLAGLQSKSTFPLFFESPVFQRLQQGDYVPPVLDSQNSPDYNGPSSLPAFSYPRSLVPFCFPPESLLPLSVASGLDLFCSSQMAIQTLQVLTDDSPSTEPPEVYEVFEEAAPFLIYIHDFWIGRANCPLFAEHILSTATFLSQGLPVFLRDNLEQQWGIPPNHRSQALVSSKFKRFPAIPIPFCLRFREGSAMMRLVPPKELDPFASLRGQGVLPVAPKPILPPKASNVIPLPPATRTPVVPPRALRRNREVESLKADASSFLSSPRSAHSKDSDNELLGGSPAIDIVPRASSSSKASSVKMGSKPKASVKGSTPPPRLRKNAPTTSKGKSRQIVATDEDEDEDEDSAPPPKRLKTTSSISASLPRRSVKRVSVTKRVTKAAAKPTPERSPDSTFQLVLLADAQGRLRLPEQSTGAFTPFPKFAHARNSAALNRKNPLLAVNPEFLELGSILETQNARFTMQDLMQPSLPNQACVSALARGDLEANSAPLPGYKCQACSSRSLKCLGSLDVELAMDALNVLHAASTSSTHNLASSLRRAADLFDTTKELFLRSILDLQNAGADPIVVLEALKAAEPNRRSINLNEWTLLATLFRWPSPFNLSGLDFDNRTPGEWIELLRSIHSGESTACVDEDGHLVKSSPPPDSAVEVPEDLIQVEKGSVDEGTSNQVGESVPTELDLPTIESLAKPTLSPEKGAEQAQTLES</sequence>
<organism evidence="1 2">
    <name type="scientific">Lentinula aff. lateritia</name>
    <dbReference type="NCBI Taxonomy" id="2804960"/>
    <lineage>
        <taxon>Eukaryota</taxon>
        <taxon>Fungi</taxon>
        <taxon>Dikarya</taxon>
        <taxon>Basidiomycota</taxon>
        <taxon>Agaricomycotina</taxon>
        <taxon>Agaricomycetes</taxon>
        <taxon>Agaricomycetidae</taxon>
        <taxon>Agaricales</taxon>
        <taxon>Marasmiineae</taxon>
        <taxon>Omphalotaceae</taxon>
        <taxon>Lentinula</taxon>
    </lineage>
</organism>